<evidence type="ECO:0000313" key="3">
    <source>
        <dbReference type="Proteomes" id="UP001487740"/>
    </source>
</evidence>
<evidence type="ECO:0000313" key="2">
    <source>
        <dbReference type="EMBL" id="KAK8372993.1"/>
    </source>
</evidence>
<dbReference type="PANTHER" id="PTHR12444">
    <property type="entry name" value="PROTEIN EFR3 HOMOLOG CMP44E"/>
    <property type="match status" value="1"/>
</dbReference>
<keyword evidence="3" id="KW-1185">Reference proteome</keyword>
<dbReference type="AlphaFoldDB" id="A0AAW0SCZ9"/>
<proteinExistence type="predicted"/>
<dbReference type="EMBL" id="JARAKH010001434">
    <property type="protein sequence ID" value="KAK8372993.1"/>
    <property type="molecule type" value="Genomic_DNA"/>
</dbReference>
<feature type="compositionally biased region" description="Polar residues" evidence="1">
    <location>
        <begin position="34"/>
        <end position="48"/>
    </location>
</feature>
<accession>A0AAW0SCZ9</accession>
<name>A0AAW0SCZ9_SCYPA</name>
<feature type="region of interest" description="Disordered" evidence="1">
    <location>
        <begin position="16"/>
        <end position="54"/>
    </location>
</feature>
<feature type="non-terminal residue" evidence="2">
    <location>
        <position position="383"/>
    </location>
</feature>
<dbReference type="Proteomes" id="UP001487740">
    <property type="component" value="Unassembled WGS sequence"/>
</dbReference>
<feature type="region of interest" description="Disordered" evidence="1">
    <location>
        <begin position="341"/>
        <end position="364"/>
    </location>
</feature>
<feature type="compositionally biased region" description="Low complexity" evidence="1">
    <location>
        <begin position="106"/>
        <end position="116"/>
    </location>
</feature>
<dbReference type="PANTHER" id="PTHR12444:SF8">
    <property type="entry name" value="PROTEIN EFR3 HOMOLOG CMP44E"/>
    <property type="match status" value="1"/>
</dbReference>
<reference evidence="2 3" key="1">
    <citation type="submission" date="2023-03" db="EMBL/GenBank/DDBJ databases">
        <title>High-quality genome of Scylla paramamosain provides insights in environmental adaptation.</title>
        <authorList>
            <person name="Zhang L."/>
        </authorList>
    </citation>
    <scope>NUCLEOTIDE SEQUENCE [LARGE SCALE GENOMIC DNA]</scope>
    <source>
        <strain evidence="2">LZ_2023a</strain>
        <tissue evidence="2">Muscle</tissue>
    </source>
</reference>
<evidence type="ECO:0000256" key="1">
    <source>
        <dbReference type="SAM" id="MobiDB-lite"/>
    </source>
</evidence>
<feature type="compositionally biased region" description="Polar residues" evidence="1">
    <location>
        <begin position="355"/>
        <end position="364"/>
    </location>
</feature>
<dbReference type="GO" id="GO:0005886">
    <property type="term" value="C:plasma membrane"/>
    <property type="evidence" value="ECO:0007669"/>
    <property type="project" value="TreeGrafter"/>
</dbReference>
<gene>
    <name evidence="2" type="ORF">O3P69_018659</name>
</gene>
<dbReference type="GO" id="GO:0072659">
    <property type="term" value="P:protein localization to plasma membrane"/>
    <property type="evidence" value="ECO:0007669"/>
    <property type="project" value="TreeGrafter"/>
</dbReference>
<protein>
    <submittedName>
        <fullName evidence="2">Uncharacterized protein</fullName>
    </submittedName>
</protein>
<dbReference type="InterPro" id="IPR051851">
    <property type="entry name" value="EFR3_Homologs"/>
</dbReference>
<feature type="region of interest" description="Disordered" evidence="1">
    <location>
        <begin position="72"/>
        <end position="130"/>
    </location>
</feature>
<sequence length="383" mass="40762">MGRVVSSPLAFVMAGHHGSDSASSDLVHSPPRVFTSTPSIHSRPSTSARRPLSISGIEQELEITVSTIIESEDSDVLGSDDAGDRGTSTTTATTDDEVLSPPKPEQPAQQSAQPEPVAGPSTPGPSTIRVGTKYTTEQYSKTVAQSFLVRLMRLSMSSDAEVRQTVQHILHTLLHRHHNAHYLAKPTSCDRTLISGVSRARSSCCRLRRTDFANNTLANLEAVFTTPMLLLLLLLLEIPGYVSCIVQGAAQGGSVKGAAAIQLHGLVSSVMMAVAHLVPTLKDHVAAVVKNRSDHATHLLPDLLPQYDPTLPFAGLPDDLLFDNATVLDLLSGTSLDEKQLTGSVSSMRRRHSGGHNTSNSAMDTNAISAEVYSACSSPGLPR</sequence>
<comment type="caution">
    <text evidence="2">The sequence shown here is derived from an EMBL/GenBank/DDBJ whole genome shotgun (WGS) entry which is preliminary data.</text>
</comment>
<organism evidence="2 3">
    <name type="scientific">Scylla paramamosain</name>
    <name type="common">Mud crab</name>
    <dbReference type="NCBI Taxonomy" id="85552"/>
    <lineage>
        <taxon>Eukaryota</taxon>
        <taxon>Metazoa</taxon>
        <taxon>Ecdysozoa</taxon>
        <taxon>Arthropoda</taxon>
        <taxon>Crustacea</taxon>
        <taxon>Multicrustacea</taxon>
        <taxon>Malacostraca</taxon>
        <taxon>Eumalacostraca</taxon>
        <taxon>Eucarida</taxon>
        <taxon>Decapoda</taxon>
        <taxon>Pleocyemata</taxon>
        <taxon>Brachyura</taxon>
        <taxon>Eubrachyura</taxon>
        <taxon>Portunoidea</taxon>
        <taxon>Portunidae</taxon>
        <taxon>Portuninae</taxon>
        <taxon>Scylla</taxon>
    </lineage>
</organism>